<protein>
    <submittedName>
        <fullName evidence="5">LacI family transcriptional regulator</fullName>
    </submittedName>
</protein>
<accession>A0ABS7D5K2</accession>
<dbReference type="PROSITE" id="PS50932">
    <property type="entry name" value="HTH_LACI_2"/>
    <property type="match status" value="1"/>
</dbReference>
<dbReference type="EMBL" id="JAHZIJ010000006">
    <property type="protein sequence ID" value="MBW7475195.1"/>
    <property type="molecule type" value="Genomic_DNA"/>
</dbReference>
<dbReference type="InterPro" id="IPR010982">
    <property type="entry name" value="Lambda_DNA-bd_dom_sf"/>
</dbReference>
<dbReference type="InterPro" id="IPR000843">
    <property type="entry name" value="HTH_LacI"/>
</dbReference>
<dbReference type="InterPro" id="IPR028082">
    <property type="entry name" value="Peripla_BP_I"/>
</dbReference>
<dbReference type="SMART" id="SM00354">
    <property type="entry name" value="HTH_LACI"/>
    <property type="match status" value="1"/>
</dbReference>
<reference evidence="5 6" key="1">
    <citation type="submission" date="2021-07" db="EMBL/GenBank/DDBJ databases">
        <title>Paenibacillus radiodurans sp. nov., isolated from the southeastern edge of Tengger Desert.</title>
        <authorList>
            <person name="Zhang G."/>
        </authorList>
    </citation>
    <scope>NUCLEOTIDE SEQUENCE [LARGE SCALE GENOMIC DNA]</scope>
    <source>
        <strain evidence="5 6">DT7-4</strain>
    </source>
</reference>
<dbReference type="Gene3D" id="1.10.260.40">
    <property type="entry name" value="lambda repressor-like DNA-binding domains"/>
    <property type="match status" value="1"/>
</dbReference>
<dbReference type="SUPFAM" id="SSF53822">
    <property type="entry name" value="Periplasmic binding protein-like I"/>
    <property type="match status" value="1"/>
</dbReference>
<evidence type="ECO:0000259" key="4">
    <source>
        <dbReference type="PROSITE" id="PS50932"/>
    </source>
</evidence>
<keyword evidence="6" id="KW-1185">Reference proteome</keyword>
<dbReference type="PANTHER" id="PTHR30146">
    <property type="entry name" value="LACI-RELATED TRANSCRIPTIONAL REPRESSOR"/>
    <property type="match status" value="1"/>
</dbReference>
<proteinExistence type="predicted"/>
<dbReference type="Pfam" id="PF00356">
    <property type="entry name" value="LacI"/>
    <property type="match status" value="1"/>
</dbReference>
<dbReference type="RefSeq" id="WP_219872446.1">
    <property type="nucleotide sequence ID" value="NZ_JAHZIJ010000006.1"/>
</dbReference>
<organism evidence="5 6">
    <name type="scientific">Paenibacillus oenotherae</name>
    <dbReference type="NCBI Taxonomy" id="1435645"/>
    <lineage>
        <taxon>Bacteria</taxon>
        <taxon>Bacillati</taxon>
        <taxon>Bacillota</taxon>
        <taxon>Bacilli</taxon>
        <taxon>Bacillales</taxon>
        <taxon>Paenibacillaceae</taxon>
        <taxon>Paenibacillus</taxon>
    </lineage>
</organism>
<evidence type="ECO:0000313" key="6">
    <source>
        <dbReference type="Proteomes" id="UP000812277"/>
    </source>
</evidence>
<dbReference type="Proteomes" id="UP000812277">
    <property type="component" value="Unassembled WGS sequence"/>
</dbReference>
<evidence type="ECO:0000313" key="5">
    <source>
        <dbReference type="EMBL" id="MBW7475195.1"/>
    </source>
</evidence>
<keyword evidence="2" id="KW-0238">DNA-binding</keyword>
<comment type="caution">
    <text evidence="5">The sequence shown here is derived from an EMBL/GenBank/DDBJ whole genome shotgun (WGS) entry which is preliminary data.</text>
</comment>
<dbReference type="PANTHER" id="PTHR30146:SF24">
    <property type="entry name" value="XYLOSE OPERON REGULATORY PROTEIN"/>
    <property type="match status" value="1"/>
</dbReference>
<evidence type="ECO:0000256" key="1">
    <source>
        <dbReference type="ARBA" id="ARBA00023015"/>
    </source>
</evidence>
<evidence type="ECO:0000256" key="3">
    <source>
        <dbReference type="ARBA" id="ARBA00023163"/>
    </source>
</evidence>
<sequence length="307" mass="34368">MKKITMKDIAKEINMSVATVSYVLNNVKNQTIPEETRRLVLETASRMNYVPNLAARSLVKSKTGLIGLLISAESGAGAWRPFSYASFLSKLEKLWSEQGYHILVSTIDQNDPRLHIILERNLDGVYIAGVQTKAFYQISRHFTVGVPAVIVDSLIDDNLFHKIVPDLPRAISRAAGMMDGEISFLITDNYNNEEIMQIIRSSSGLDEQHIHVAKNEEGVARFLSRHPEGRGIIINEFIAAMAASYMDPRRVAVVCTADCPHVVPIGARKITFEGKAECAFDIMNKHLTGYRFDDSEKTIWIEPCQDN</sequence>
<keyword evidence="1" id="KW-0805">Transcription regulation</keyword>
<dbReference type="Gene3D" id="3.40.50.2300">
    <property type="match status" value="1"/>
</dbReference>
<feature type="domain" description="HTH lacI-type" evidence="4">
    <location>
        <begin position="4"/>
        <end position="60"/>
    </location>
</feature>
<keyword evidence="3" id="KW-0804">Transcription</keyword>
<name>A0ABS7D5K2_9BACL</name>
<dbReference type="CDD" id="cd01392">
    <property type="entry name" value="HTH_LacI"/>
    <property type="match status" value="1"/>
</dbReference>
<gene>
    <name evidence="5" type="ORF">K0T92_10590</name>
</gene>
<evidence type="ECO:0000256" key="2">
    <source>
        <dbReference type="ARBA" id="ARBA00023125"/>
    </source>
</evidence>
<dbReference type="SUPFAM" id="SSF47413">
    <property type="entry name" value="lambda repressor-like DNA-binding domains"/>
    <property type="match status" value="1"/>
</dbReference>